<dbReference type="InterPro" id="IPR029039">
    <property type="entry name" value="Flavoprotein-like_sf"/>
</dbReference>
<sequence length="186" mass="20365">MANRKIGVIVGSLRKGSYNRQIATKLMSLFPSEYQVEMIEIGSLPLYNEDLDTPGNVPQAWTDFREKVAEKEGFLFVTPEYNRSMPAAMKNALDVASRPFGENAWGGKPAAVVSGSIGATGGFGAHHHLRQTLVVLGVTAAPQPEVYLGNVTSFINEDGTITKEDTVKFFQGIVNGFVLFTEQFYK</sequence>
<evidence type="ECO:0000313" key="2">
    <source>
        <dbReference type="EMBL" id="RSU03028.1"/>
    </source>
</evidence>
<reference evidence="2 3" key="1">
    <citation type="submission" date="2017-05" db="EMBL/GenBank/DDBJ databases">
        <title>Vagococcus spp. assemblies.</title>
        <authorList>
            <person name="Gulvik C.A."/>
        </authorList>
    </citation>
    <scope>NUCLEOTIDE SEQUENCE [LARGE SCALE GENOMIC DNA]</scope>
    <source>
        <strain evidence="2 3">CCUG 41755</strain>
    </source>
</reference>
<dbReference type="OrthoDB" id="9812295at2"/>
<dbReference type="AlphaFoldDB" id="A0A430A7E3"/>
<protein>
    <submittedName>
        <fullName evidence="2">NADPH-dependent FMN reductase</fullName>
    </submittedName>
</protein>
<dbReference type="Proteomes" id="UP000287101">
    <property type="component" value="Unassembled WGS sequence"/>
</dbReference>
<evidence type="ECO:0000259" key="1">
    <source>
        <dbReference type="Pfam" id="PF03358"/>
    </source>
</evidence>
<dbReference type="GO" id="GO:0016491">
    <property type="term" value="F:oxidoreductase activity"/>
    <property type="evidence" value="ECO:0007669"/>
    <property type="project" value="InterPro"/>
</dbReference>
<dbReference type="EMBL" id="NGJY01000002">
    <property type="protein sequence ID" value="RSU03028.1"/>
    <property type="molecule type" value="Genomic_DNA"/>
</dbReference>
<name>A0A430A7E3_9ENTE</name>
<dbReference type="InterPro" id="IPR005025">
    <property type="entry name" value="FMN_Rdtase-like_dom"/>
</dbReference>
<organism evidence="2 3">
    <name type="scientific">Vagococcus fessus</name>
    <dbReference type="NCBI Taxonomy" id="120370"/>
    <lineage>
        <taxon>Bacteria</taxon>
        <taxon>Bacillati</taxon>
        <taxon>Bacillota</taxon>
        <taxon>Bacilli</taxon>
        <taxon>Lactobacillales</taxon>
        <taxon>Enterococcaceae</taxon>
        <taxon>Vagococcus</taxon>
    </lineage>
</organism>
<gene>
    <name evidence="2" type="ORF">CBF31_04690</name>
</gene>
<dbReference type="GO" id="GO:0005829">
    <property type="term" value="C:cytosol"/>
    <property type="evidence" value="ECO:0007669"/>
    <property type="project" value="TreeGrafter"/>
</dbReference>
<feature type="domain" description="NADPH-dependent FMN reductase-like" evidence="1">
    <location>
        <begin position="5"/>
        <end position="151"/>
    </location>
</feature>
<dbReference type="Gene3D" id="3.40.50.360">
    <property type="match status" value="1"/>
</dbReference>
<dbReference type="SUPFAM" id="SSF52218">
    <property type="entry name" value="Flavoproteins"/>
    <property type="match status" value="1"/>
</dbReference>
<proteinExistence type="predicted"/>
<dbReference type="PANTHER" id="PTHR30543:SF21">
    <property type="entry name" value="NAD(P)H-DEPENDENT FMN REDUCTASE LOT6"/>
    <property type="match status" value="1"/>
</dbReference>
<dbReference type="RefSeq" id="WP_126831239.1">
    <property type="nucleotide sequence ID" value="NZ_CBCRYB010000004.1"/>
</dbReference>
<comment type="caution">
    <text evidence="2">The sequence shown here is derived from an EMBL/GenBank/DDBJ whole genome shotgun (WGS) entry which is preliminary data.</text>
</comment>
<evidence type="ECO:0000313" key="3">
    <source>
        <dbReference type="Proteomes" id="UP000287101"/>
    </source>
</evidence>
<keyword evidence="3" id="KW-1185">Reference proteome</keyword>
<dbReference type="InterPro" id="IPR050712">
    <property type="entry name" value="NAD(P)H-dep_reductase"/>
</dbReference>
<accession>A0A430A7E3</accession>
<dbReference type="PANTHER" id="PTHR30543">
    <property type="entry name" value="CHROMATE REDUCTASE"/>
    <property type="match status" value="1"/>
</dbReference>
<dbReference type="GO" id="GO:0010181">
    <property type="term" value="F:FMN binding"/>
    <property type="evidence" value="ECO:0007669"/>
    <property type="project" value="TreeGrafter"/>
</dbReference>
<dbReference type="Pfam" id="PF03358">
    <property type="entry name" value="FMN_red"/>
    <property type="match status" value="1"/>
</dbReference>